<dbReference type="PANTHER" id="PTHR11069:SF23">
    <property type="entry name" value="LYSOSOMAL ACID GLUCOSYLCERAMIDASE"/>
    <property type="match status" value="1"/>
</dbReference>
<dbReference type="PRINTS" id="PR00843">
    <property type="entry name" value="GLHYDRLASE30"/>
</dbReference>
<feature type="domain" description="Glycosyl hydrolase family 30 beta sandwich" evidence="6">
    <location>
        <begin position="440"/>
        <end position="501"/>
    </location>
</feature>
<dbReference type="InterPro" id="IPR017853">
    <property type="entry name" value="GH"/>
</dbReference>
<dbReference type="GO" id="GO:0016020">
    <property type="term" value="C:membrane"/>
    <property type="evidence" value="ECO:0007669"/>
    <property type="project" value="GOC"/>
</dbReference>
<name>A0A7Y9PGP7_9BACT</name>
<dbReference type="Proteomes" id="UP000589520">
    <property type="component" value="Unassembled WGS sequence"/>
</dbReference>
<feature type="domain" description="Glycosyl hydrolase family 30 TIM-barrel" evidence="5">
    <location>
        <begin position="82"/>
        <end position="437"/>
    </location>
</feature>
<evidence type="ECO:0000313" key="7">
    <source>
        <dbReference type="EMBL" id="NYF79567.1"/>
    </source>
</evidence>
<dbReference type="SUPFAM" id="SSF51445">
    <property type="entry name" value="(Trans)glycosidases"/>
    <property type="match status" value="1"/>
</dbReference>
<dbReference type="EC" id="3.2.1.45" evidence="7"/>
<dbReference type="InterPro" id="IPR033453">
    <property type="entry name" value="Glyco_hydro_30_TIM-barrel"/>
</dbReference>
<gene>
    <name evidence="7" type="ORF">HDF17_001887</name>
</gene>
<dbReference type="Gene3D" id="3.20.20.80">
    <property type="entry name" value="Glycosidases"/>
    <property type="match status" value="1"/>
</dbReference>
<keyword evidence="3 4" id="KW-0378">Hydrolase</keyword>
<dbReference type="InterPro" id="IPR001139">
    <property type="entry name" value="Glyco_hydro_30"/>
</dbReference>
<accession>A0A7Y9PGP7</accession>
<dbReference type="EMBL" id="JACCCW010000002">
    <property type="protein sequence ID" value="NYF79567.1"/>
    <property type="molecule type" value="Genomic_DNA"/>
</dbReference>
<dbReference type="Pfam" id="PF17189">
    <property type="entry name" value="Glyco_hydro_30C"/>
    <property type="match status" value="1"/>
</dbReference>
<reference evidence="7 8" key="1">
    <citation type="submission" date="2020-07" db="EMBL/GenBank/DDBJ databases">
        <title>Genomic Encyclopedia of Type Strains, Phase IV (KMG-V): Genome sequencing to study the core and pangenomes of soil and plant-associated prokaryotes.</title>
        <authorList>
            <person name="Whitman W."/>
        </authorList>
    </citation>
    <scope>NUCLEOTIDE SEQUENCE [LARGE SCALE GENOMIC DNA]</scope>
    <source>
        <strain evidence="7 8">X4EP2</strain>
    </source>
</reference>
<evidence type="ECO:0000256" key="1">
    <source>
        <dbReference type="ARBA" id="ARBA00005382"/>
    </source>
</evidence>
<evidence type="ECO:0000256" key="3">
    <source>
        <dbReference type="ARBA" id="ARBA00022801"/>
    </source>
</evidence>
<evidence type="ECO:0000259" key="6">
    <source>
        <dbReference type="Pfam" id="PF17189"/>
    </source>
</evidence>
<comment type="caution">
    <text evidence="7">The sequence shown here is derived from an EMBL/GenBank/DDBJ whole genome shotgun (WGS) entry which is preliminary data.</text>
</comment>
<keyword evidence="2" id="KW-0732">Signal</keyword>
<dbReference type="AlphaFoldDB" id="A0A7Y9PGP7"/>
<organism evidence="7 8">
    <name type="scientific">Granulicella arctica</name>
    <dbReference type="NCBI Taxonomy" id="940613"/>
    <lineage>
        <taxon>Bacteria</taxon>
        <taxon>Pseudomonadati</taxon>
        <taxon>Acidobacteriota</taxon>
        <taxon>Terriglobia</taxon>
        <taxon>Terriglobales</taxon>
        <taxon>Acidobacteriaceae</taxon>
        <taxon>Granulicella</taxon>
    </lineage>
</organism>
<comment type="similarity">
    <text evidence="1 4">Belongs to the glycosyl hydrolase 30 family.</text>
</comment>
<protein>
    <submittedName>
        <fullName evidence="7">Glucosylceramidase</fullName>
        <ecNumber evidence="7">3.2.1.45</ecNumber>
    </submittedName>
</protein>
<dbReference type="InterPro" id="IPR013780">
    <property type="entry name" value="Glyco_hydro_b"/>
</dbReference>
<dbReference type="GO" id="GO:0006680">
    <property type="term" value="P:glucosylceramide catabolic process"/>
    <property type="evidence" value="ECO:0007669"/>
    <property type="project" value="TreeGrafter"/>
</dbReference>
<dbReference type="InterPro" id="IPR033452">
    <property type="entry name" value="GH30_C"/>
</dbReference>
<dbReference type="Pfam" id="PF02055">
    <property type="entry name" value="Glyco_hydro_30"/>
    <property type="match status" value="1"/>
</dbReference>
<sequence>MKPHKRFRPSVKSSAIIGAICFSVFPLQHSLCFAQTVQVYETTANGSNLLAQQNSVTFSSGGGTGSYTITVSPSQLLQSWDGVGAALTDSASTVIAAVPASQQTTVLQQLFSPSIGIGLNIVRLPMGASDMSASGNYSYDDVPAGETDPNLTSFSIAHDLTNTIPLLQSIASINSNLKVIAVPWSPPAWMKTNGSMDGVSGASTATSQIIISDFPVLASYFVKFAQAYAAQNVPIYALSAQNEPLNTQSGYPSAILTASDEATFIANDLGPSLSTAGLSSIKIFGLEDNWSDTSYAQTLLQSSAASYLAGTSFHWYNGSPSAMSTVQALNTTLGTWLTETTGTVSCPNGAGTCPVLSASTFSASGFKTQMQQIIMGSIQNSGRGALGWNLALNQNEGPQNGGCYNCVGLVTINNSVSPAAIYYNTTYYVLGHVGKFVTPGASVIGTTTQGSTGIQDVGFLNPDGSVVVVVFNAASSTQTFNIAEGSESFTYTLPSGAAASFKWSPN</sequence>
<keyword evidence="8" id="KW-1185">Reference proteome</keyword>
<dbReference type="SUPFAM" id="SSF51011">
    <property type="entry name" value="Glycosyl hydrolase domain"/>
    <property type="match status" value="1"/>
</dbReference>
<keyword evidence="4 7" id="KW-0326">Glycosidase</keyword>
<dbReference type="RefSeq" id="WP_179490324.1">
    <property type="nucleotide sequence ID" value="NZ_JACCCW010000002.1"/>
</dbReference>
<proteinExistence type="inferred from homology"/>
<evidence type="ECO:0000259" key="5">
    <source>
        <dbReference type="Pfam" id="PF02055"/>
    </source>
</evidence>
<dbReference type="GO" id="GO:0004348">
    <property type="term" value="F:glucosylceramidase activity"/>
    <property type="evidence" value="ECO:0007669"/>
    <property type="project" value="UniProtKB-EC"/>
</dbReference>
<dbReference type="Gene3D" id="2.60.40.1180">
    <property type="entry name" value="Golgi alpha-mannosidase II"/>
    <property type="match status" value="1"/>
</dbReference>
<evidence type="ECO:0000313" key="8">
    <source>
        <dbReference type="Proteomes" id="UP000589520"/>
    </source>
</evidence>
<evidence type="ECO:0000256" key="4">
    <source>
        <dbReference type="RuleBase" id="RU361188"/>
    </source>
</evidence>
<dbReference type="PANTHER" id="PTHR11069">
    <property type="entry name" value="GLUCOSYLCERAMIDASE"/>
    <property type="match status" value="1"/>
</dbReference>
<evidence type="ECO:0000256" key="2">
    <source>
        <dbReference type="ARBA" id="ARBA00022729"/>
    </source>
</evidence>